<feature type="coiled-coil region" evidence="1">
    <location>
        <begin position="36"/>
        <end position="70"/>
    </location>
</feature>
<dbReference type="SUPFAM" id="SSF47413">
    <property type="entry name" value="lambda repressor-like DNA-binding domains"/>
    <property type="match status" value="1"/>
</dbReference>
<dbReference type="CDD" id="cd00093">
    <property type="entry name" value="HTH_XRE"/>
    <property type="match status" value="1"/>
</dbReference>
<organism evidence="2 3">
    <name type="scientific">Dulcicalothrix desertica PCC 7102</name>
    <dbReference type="NCBI Taxonomy" id="232991"/>
    <lineage>
        <taxon>Bacteria</taxon>
        <taxon>Bacillati</taxon>
        <taxon>Cyanobacteriota</taxon>
        <taxon>Cyanophyceae</taxon>
        <taxon>Nostocales</taxon>
        <taxon>Calotrichaceae</taxon>
        <taxon>Dulcicalothrix</taxon>
    </lineage>
</organism>
<keyword evidence="3" id="KW-1185">Reference proteome</keyword>
<dbReference type="EMBL" id="RSCL01000022">
    <property type="protein sequence ID" value="RUT00767.1"/>
    <property type="molecule type" value="Genomic_DNA"/>
</dbReference>
<name>A0A3S1CCE5_9CYAN</name>
<dbReference type="RefSeq" id="WP_127085298.1">
    <property type="nucleotide sequence ID" value="NZ_RSCL01000022.1"/>
</dbReference>
<comment type="caution">
    <text evidence="2">The sequence shown here is derived from an EMBL/GenBank/DDBJ whole genome shotgun (WGS) entry which is preliminary data.</text>
</comment>
<dbReference type="OrthoDB" id="458956at2"/>
<dbReference type="Proteomes" id="UP000271624">
    <property type="component" value="Unassembled WGS sequence"/>
</dbReference>
<keyword evidence="1" id="KW-0175">Coiled coil</keyword>
<evidence type="ECO:0000313" key="3">
    <source>
        <dbReference type="Proteomes" id="UP000271624"/>
    </source>
</evidence>
<sequence length="172" mass="19893">MIKNENQYQYSQEWVTKFQKSIAAMDSDEAAIQKDYTRYSQNRSALQCHIDKLEAEIAEYETLINCTKNEPIKIKVESFCKLPDALIKARIAAKISIEELATMLGIESARVVEYERTDYQCASFVEILEVITVLGIEFENATVRVDFEEIEHVKKVIEEWDKKDKKKVSATI</sequence>
<reference evidence="2" key="1">
    <citation type="submission" date="2018-12" db="EMBL/GenBank/DDBJ databases">
        <authorList>
            <person name="Will S."/>
            <person name="Neumann-Schaal M."/>
            <person name="Henke P."/>
        </authorList>
    </citation>
    <scope>NUCLEOTIDE SEQUENCE</scope>
    <source>
        <strain evidence="2">PCC 7102</strain>
    </source>
</reference>
<evidence type="ECO:0000313" key="2">
    <source>
        <dbReference type="EMBL" id="RUT00767.1"/>
    </source>
</evidence>
<evidence type="ECO:0000256" key="1">
    <source>
        <dbReference type="SAM" id="Coils"/>
    </source>
</evidence>
<dbReference type="GO" id="GO:0003677">
    <property type="term" value="F:DNA binding"/>
    <property type="evidence" value="ECO:0007669"/>
    <property type="project" value="InterPro"/>
</dbReference>
<dbReference type="InterPro" id="IPR001387">
    <property type="entry name" value="Cro/C1-type_HTH"/>
</dbReference>
<reference evidence="2" key="2">
    <citation type="journal article" date="2019" name="Genome Biol. Evol.">
        <title>Day and night: Metabolic profiles and evolutionary relationships of six axenic non-marine cyanobacteria.</title>
        <authorList>
            <person name="Will S.E."/>
            <person name="Henke P."/>
            <person name="Boedeker C."/>
            <person name="Huang S."/>
            <person name="Brinkmann H."/>
            <person name="Rohde M."/>
            <person name="Jarek M."/>
            <person name="Friedl T."/>
            <person name="Seufert S."/>
            <person name="Schumacher M."/>
            <person name="Overmann J."/>
            <person name="Neumann-Schaal M."/>
            <person name="Petersen J."/>
        </authorList>
    </citation>
    <scope>NUCLEOTIDE SEQUENCE [LARGE SCALE GENOMIC DNA]</scope>
    <source>
        <strain evidence="2">PCC 7102</strain>
    </source>
</reference>
<gene>
    <name evidence="2" type="ORF">DSM106972_071760</name>
</gene>
<dbReference type="AlphaFoldDB" id="A0A3S1CCE5"/>
<protein>
    <submittedName>
        <fullName evidence="2">Uncharacterized protein</fullName>
    </submittedName>
</protein>
<accession>A0A3S1CCE5</accession>
<proteinExistence type="predicted"/>
<dbReference type="InterPro" id="IPR010982">
    <property type="entry name" value="Lambda_DNA-bd_dom_sf"/>
</dbReference>